<comment type="catalytic activity">
    <reaction evidence="2">
        <text>oxidized coenzyme F420-(gamma-L-Glu)(n) + a quinol + H(+) = reduced coenzyme F420-(gamma-L-Glu)(n) + a quinone</text>
        <dbReference type="Rhea" id="RHEA:39663"/>
        <dbReference type="Rhea" id="RHEA-COMP:12939"/>
        <dbReference type="Rhea" id="RHEA-COMP:14378"/>
        <dbReference type="ChEBI" id="CHEBI:15378"/>
        <dbReference type="ChEBI" id="CHEBI:24646"/>
        <dbReference type="ChEBI" id="CHEBI:132124"/>
        <dbReference type="ChEBI" id="CHEBI:133980"/>
        <dbReference type="ChEBI" id="CHEBI:139511"/>
    </reaction>
</comment>
<accession>A0A853B5N6</accession>
<dbReference type="GO" id="GO:0005886">
    <property type="term" value="C:plasma membrane"/>
    <property type="evidence" value="ECO:0007669"/>
    <property type="project" value="TreeGrafter"/>
</dbReference>
<keyword evidence="4" id="KW-1185">Reference proteome</keyword>
<dbReference type="GO" id="GO:0016491">
    <property type="term" value="F:oxidoreductase activity"/>
    <property type="evidence" value="ECO:0007669"/>
    <property type="project" value="InterPro"/>
</dbReference>
<dbReference type="GO" id="GO:0070967">
    <property type="term" value="F:coenzyme F420 binding"/>
    <property type="evidence" value="ECO:0007669"/>
    <property type="project" value="TreeGrafter"/>
</dbReference>
<dbReference type="PANTHER" id="PTHR39428">
    <property type="entry name" value="F420H(2)-DEPENDENT QUINONE REDUCTASE RV1261C"/>
    <property type="match status" value="1"/>
</dbReference>
<name>A0A853B5N6_9PSEU</name>
<proteinExistence type="inferred from homology"/>
<dbReference type="InterPro" id="IPR012349">
    <property type="entry name" value="Split_barrel_FMN-bd"/>
</dbReference>
<dbReference type="RefSeq" id="WP_312861030.1">
    <property type="nucleotide sequence ID" value="NZ_JACCFK010000001.1"/>
</dbReference>
<organism evidence="3 4">
    <name type="scientific">Amycolatopsis endophytica</name>
    <dbReference type="NCBI Taxonomy" id="860233"/>
    <lineage>
        <taxon>Bacteria</taxon>
        <taxon>Bacillati</taxon>
        <taxon>Actinomycetota</taxon>
        <taxon>Actinomycetes</taxon>
        <taxon>Pseudonocardiales</taxon>
        <taxon>Pseudonocardiaceae</taxon>
        <taxon>Amycolatopsis</taxon>
    </lineage>
</organism>
<dbReference type="Pfam" id="PF04075">
    <property type="entry name" value="F420H2_quin_red"/>
    <property type="match status" value="1"/>
</dbReference>
<sequence>MTMDDVTDFNNRTIAEFRENGGKVGGPFAGAPLLLLHTTGARSGKPRINPMVYLPDGDRYLVFASKGGADSNPDWYWNLRANPEAWIEVGDRTVEVRAVELERAERDEKYRVQAERYPGFAEYQRKTDRIIPVIALVPVTAR</sequence>
<dbReference type="InterPro" id="IPR004378">
    <property type="entry name" value="F420H2_quin_Rdtase"/>
</dbReference>
<dbReference type="EMBL" id="JACCFK010000001">
    <property type="protein sequence ID" value="NYI89866.1"/>
    <property type="molecule type" value="Genomic_DNA"/>
</dbReference>
<gene>
    <name evidence="3" type="ORF">HNR02_003189</name>
</gene>
<dbReference type="AlphaFoldDB" id="A0A853B5N6"/>
<dbReference type="Gene3D" id="2.30.110.10">
    <property type="entry name" value="Electron Transport, Fmn-binding Protein, Chain A"/>
    <property type="match status" value="1"/>
</dbReference>
<evidence type="ECO:0000313" key="3">
    <source>
        <dbReference type="EMBL" id="NYI89866.1"/>
    </source>
</evidence>
<evidence type="ECO:0000256" key="1">
    <source>
        <dbReference type="ARBA" id="ARBA00008710"/>
    </source>
</evidence>
<reference evidence="3 4" key="1">
    <citation type="submission" date="2020-07" db="EMBL/GenBank/DDBJ databases">
        <title>Sequencing the genomes of 1000 actinobacteria strains.</title>
        <authorList>
            <person name="Klenk H.-P."/>
        </authorList>
    </citation>
    <scope>NUCLEOTIDE SEQUENCE [LARGE SCALE GENOMIC DNA]</scope>
    <source>
        <strain evidence="3 4">DSM 104006</strain>
    </source>
</reference>
<comment type="caution">
    <text evidence="3">The sequence shown here is derived from an EMBL/GenBank/DDBJ whole genome shotgun (WGS) entry which is preliminary data.</text>
</comment>
<protein>
    <submittedName>
        <fullName evidence="3">Deazaflavin-dependent oxidoreductase (Nitroreductase family)</fullName>
    </submittedName>
</protein>
<evidence type="ECO:0000256" key="2">
    <source>
        <dbReference type="ARBA" id="ARBA00049106"/>
    </source>
</evidence>
<evidence type="ECO:0000313" key="4">
    <source>
        <dbReference type="Proteomes" id="UP000549616"/>
    </source>
</evidence>
<comment type="similarity">
    <text evidence="1">Belongs to the F420H(2)-dependent quinone reductase family.</text>
</comment>
<dbReference type="SUPFAM" id="SSF50475">
    <property type="entry name" value="FMN-binding split barrel"/>
    <property type="match status" value="1"/>
</dbReference>
<dbReference type="Proteomes" id="UP000549616">
    <property type="component" value="Unassembled WGS sequence"/>
</dbReference>
<dbReference type="PANTHER" id="PTHR39428:SF1">
    <property type="entry name" value="F420H(2)-DEPENDENT QUINONE REDUCTASE RV1261C"/>
    <property type="match status" value="1"/>
</dbReference>
<dbReference type="NCBIfam" id="TIGR00026">
    <property type="entry name" value="hi_GC_TIGR00026"/>
    <property type="match status" value="1"/>
</dbReference>